<comment type="caution">
    <text evidence="2">The sequence shown here is derived from an EMBL/GenBank/DDBJ whole genome shotgun (WGS) entry which is preliminary data.</text>
</comment>
<dbReference type="STRING" id="133383.A0A1R0GQS5"/>
<name>A0A1R0GQS5_9FUNG</name>
<dbReference type="OrthoDB" id="10050321at2759"/>
<feature type="region of interest" description="Disordered" evidence="1">
    <location>
        <begin position="287"/>
        <end position="306"/>
    </location>
</feature>
<proteinExistence type="predicted"/>
<gene>
    <name evidence="2" type="ORF">AYI68_g6695</name>
</gene>
<evidence type="ECO:0000313" key="3">
    <source>
        <dbReference type="Proteomes" id="UP000187455"/>
    </source>
</evidence>
<reference evidence="2 3" key="1">
    <citation type="journal article" date="2016" name="Mol. Biol. Evol.">
        <title>Genome-Wide Survey of Gut Fungi (Harpellales) Reveals the First Horizontally Transferred Ubiquitin Gene from a Mosquito Host.</title>
        <authorList>
            <person name="Wang Y."/>
            <person name="White M.M."/>
            <person name="Kvist S."/>
            <person name="Moncalvo J.M."/>
        </authorList>
    </citation>
    <scope>NUCLEOTIDE SEQUENCE [LARGE SCALE GENOMIC DNA]</scope>
    <source>
        <strain evidence="2 3">ALG-7-W6</strain>
    </source>
</reference>
<dbReference type="Proteomes" id="UP000187455">
    <property type="component" value="Unassembled WGS sequence"/>
</dbReference>
<feature type="compositionally biased region" description="Low complexity" evidence="1">
    <location>
        <begin position="287"/>
        <end position="301"/>
    </location>
</feature>
<keyword evidence="3" id="KW-1185">Reference proteome</keyword>
<sequence>MHRKYSPVILQALGALFPSQQGQDINNPVTIYNISRNFDQHQGNGVESSSKQDQRFTRGMYEIMDVNRCPNEAGSPESIVLEESPKRMKWALIHTIEFGYGDIHRLHIRLKTQRSQGKSSTIILRQNDNSIVREEVWGDNITQTTRNFGRNLEELSKNEYQTASDLCPIIIESSGCFNQTDCSDRMVTVQYNFFEAELAARAPRRGSVCIPTEKEGEDLLQLVPGRQCSRPERTSLKLVRMDQPILLPTLELDIPGGSKTAQGADNNDFSHPNVEVCIMFPQPNSTVNITSDNTTSNNGNSRPRKRKFPALKQQDRKLMAWRVSGVFSKLKVSEIMPLTVSFQTNDVLNFDPDTVLSISAF</sequence>
<dbReference type="AlphaFoldDB" id="A0A1R0GQS5"/>
<evidence type="ECO:0000256" key="1">
    <source>
        <dbReference type="SAM" id="MobiDB-lite"/>
    </source>
</evidence>
<organism evidence="2 3">
    <name type="scientific">Smittium mucronatum</name>
    <dbReference type="NCBI Taxonomy" id="133383"/>
    <lineage>
        <taxon>Eukaryota</taxon>
        <taxon>Fungi</taxon>
        <taxon>Fungi incertae sedis</taxon>
        <taxon>Zoopagomycota</taxon>
        <taxon>Kickxellomycotina</taxon>
        <taxon>Harpellomycetes</taxon>
        <taxon>Harpellales</taxon>
        <taxon>Legeriomycetaceae</taxon>
        <taxon>Smittium</taxon>
    </lineage>
</organism>
<dbReference type="EMBL" id="LSSL01004752">
    <property type="protein sequence ID" value="OLY79235.1"/>
    <property type="molecule type" value="Genomic_DNA"/>
</dbReference>
<evidence type="ECO:0000313" key="2">
    <source>
        <dbReference type="EMBL" id="OLY79235.1"/>
    </source>
</evidence>
<accession>A0A1R0GQS5</accession>
<protein>
    <submittedName>
        <fullName evidence="2">Uncharacterized protein</fullName>
    </submittedName>
</protein>